<dbReference type="AlphaFoldDB" id="A0A5B7IYE9"/>
<feature type="compositionally biased region" description="Low complexity" evidence="1">
    <location>
        <begin position="11"/>
        <end position="29"/>
    </location>
</feature>
<accession>A0A5B7IYE9</accession>
<dbReference type="Proteomes" id="UP000324222">
    <property type="component" value="Unassembled WGS sequence"/>
</dbReference>
<evidence type="ECO:0000313" key="2">
    <source>
        <dbReference type="EMBL" id="MPC89540.1"/>
    </source>
</evidence>
<sequence length="85" mass="8656">MLGRGPGMRVGGRPVPAARAPASPPNRRGTGAATPIPGMTPLHSFPGRPADTPPRRSTAGSHSQKCVAIPGARHDSRTCTWGAAP</sequence>
<feature type="compositionally biased region" description="Gly residues" evidence="1">
    <location>
        <begin position="1"/>
        <end position="10"/>
    </location>
</feature>
<gene>
    <name evidence="2" type="ORF">E2C01_084492</name>
</gene>
<evidence type="ECO:0000313" key="3">
    <source>
        <dbReference type="Proteomes" id="UP000324222"/>
    </source>
</evidence>
<proteinExistence type="predicted"/>
<organism evidence="2 3">
    <name type="scientific">Portunus trituberculatus</name>
    <name type="common">Swimming crab</name>
    <name type="synonym">Neptunus trituberculatus</name>
    <dbReference type="NCBI Taxonomy" id="210409"/>
    <lineage>
        <taxon>Eukaryota</taxon>
        <taxon>Metazoa</taxon>
        <taxon>Ecdysozoa</taxon>
        <taxon>Arthropoda</taxon>
        <taxon>Crustacea</taxon>
        <taxon>Multicrustacea</taxon>
        <taxon>Malacostraca</taxon>
        <taxon>Eumalacostraca</taxon>
        <taxon>Eucarida</taxon>
        <taxon>Decapoda</taxon>
        <taxon>Pleocyemata</taxon>
        <taxon>Brachyura</taxon>
        <taxon>Eubrachyura</taxon>
        <taxon>Portunoidea</taxon>
        <taxon>Portunidae</taxon>
        <taxon>Portuninae</taxon>
        <taxon>Portunus</taxon>
    </lineage>
</organism>
<feature type="region of interest" description="Disordered" evidence="1">
    <location>
        <begin position="1"/>
        <end position="85"/>
    </location>
</feature>
<evidence type="ECO:0000256" key="1">
    <source>
        <dbReference type="SAM" id="MobiDB-lite"/>
    </source>
</evidence>
<reference evidence="2 3" key="1">
    <citation type="submission" date="2019-05" db="EMBL/GenBank/DDBJ databases">
        <title>Another draft genome of Portunus trituberculatus and its Hox gene families provides insights of decapod evolution.</title>
        <authorList>
            <person name="Jeong J.-H."/>
            <person name="Song I."/>
            <person name="Kim S."/>
            <person name="Choi T."/>
            <person name="Kim D."/>
            <person name="Ryu S."/>
            <person name="Kim W."/>
        </authorList>
    </citation>
    <scope>NUCLEOTIDE SEQUENCE [LARGE SCALE GENOMIC DNA]</scope>
    <source>
        <tissue evidence="2">Muscle</tissue>
    </source>
</reference>
<dbReference type="EMBL" id="VSRR010081353">
    <property type="protein sequence ID" value="MPC89540.1"/>
    <property type="molecule type" value="Genomic_DNA"/>
</dbReference>
<name>A0A5B7IYE9_PORTR</name>
<keyword evidence="3" id="KW-1185">Reference proteome</keyword>
<comment type="caution">
    <text evidence="2">The sequence shown here is derived from an EMBL/GenBank/DDBJ whole genome shotgun (WGS) entry which is preliminary data.</text>
</comment>
<protein>
    <submittedName>
        <fullName evidence="2">Uncharacterized protein</fullName>
    </submittedName>
</protein>